<dbReference type="EMBL" id="JARIHO010000034">
    <property type="protein sequence ID" value="KAJ7333367.1"/>
    <property type="molecule type" value="Genomic_DNA"/>
</dbReference>
<gene>
    <name evidence="2" type="ORF">DFH08DRAFT_1020946</name>
</gene>
<reference evidence="2" key="1">
    <citation type="submission" date="2023-03" db="EMBL/GenBank/DDBJ databases">
        <title>Massive genome expansion in bonnet fungi (Mycena s.s.) driven by repeated elements and novel gene families across ecological guilds.</title>
        <authorList>
            <consortium name="Lawrence Berkeley National Laboratory"/>
            <person name="Harder C.B."/>
            <person name="Miyauchi S."/>
            <person name="Viragh M."/>
            <person name="Kuo A."/>
            <person name="Thoen E."/>
            <person name="Andreopoulos B."/>
            <person name="Lu D."/>
            <person name="Skrede I."/>
            <person name="Drula E."/>
            <person name="Henrissat B."/>
            <person name="Morin E."/>
            <person name="Kohler A."/>
            <person name="Barry K."/>
            <person name="LaButti K."/>
            <person name="Morin E."/>
            <person name="Salamov A."/>
            <person name="Lipzen A."/>
            <person name="Mereny Z."/>
            <person name="Hegedus B."/>
            <person name="Baldrian P."/>
            <person name="Stursova M."/>
            <person name="Weitz H."/>
            <person name="Taylor A."/>
            <person name="Grigoriev I.V."/>
            <person name="Nagy L.G."/>
            <person name="Martin F."/>
            <person name="Kauserud H."/>
        </authorList>
    </citation>
    <scope>NUCLEOTIDE SEQUENCE</scope>
    <source>
        <strain evidence="2">CBHHK002</strain>
    </source>
</reference>
<keyword evidence="3" id="KW-1185">Reference proteome</keyword>
<evidence type="ECO:0000256" key="1">
    <source>
        <dbReference type="SAM" id="MobiDB-lite"/>
    </source>
</evidence>
<organism evidence="2 3">
    <name type="scientific">Mycena albidolilacea</name>
    <dbReference type="NCBI Taxonomy" id="1033008"/>
    <lineage>
        <taxon>Eukaryota</taxon>
        <taxon>Fungi</taxon>
        <taxon>Dikarya</taxon>
        <taxon>Basidiomycota</taxon>
        <taxon>Agaricomycotina</taxon>
        <taxon>Agaricomycetes</taxon>
        <taxon>Agaricomycetidae</taxon>
        <taxon>Agaricales</taxon>
        <taxon>Marasmiineae</taxon>
        <taxon>Mycenaceae</taxon>
        <taxon>Mycena</taxon>
    </lineage>
</organism>
<dbReference type="Proteomes" id="UP001218218">
    <property type="component" value="Unassembled WGS sequence"/>
</dbReference>
<comment type="caution">
    <text evidence="2">The sequence shown here is derived from an EMBL/GenBank/DDBJ whole genome shotgun (WGS) entry which is preliminary data.</text>
</comment>
<protein>
    <submittedName>
        <fullName evidence="2">Uncharacterized protein</fullName>
    </submittedName>
</protein>
<feature type="compositionally biased region" description="Basic residues" evidence="1">
    <location>
        <begin position="82"/>
        <end position="95"/>
    </location>
</feature>
<feature type="region of interest" description="Disordered" evidence="1">
    <location>
        <begin position="74"/>
        <end position="149"/>
    </location>
</feature>
<name>A0AAD6ZPR4_9AGAR</name>
<evidence type="ECO:0000313" key="2">
    <source>
        <dbReference type="EMBL" id="KAJ7333367.1"/>
    </source>
</evidence>
<accession>A0AAD6ZPR4</accession>
<evidence type="ECO:0000313" key="3">
    <source>
        <dbReference type="Proteomes" id="UP001218218"/>
    </source>
</evidence>
<dbReference type="AlphaFoldDB" id="A0AAD6ZPR4"/>
<proteinExistence type="predicted"/>
<sequence>MNNYRSPVPLAFGQLASAMDLPDLGVPRVSTALASLSTSIPQEFVEAIMEDVDTRSLLISGSAQSIKLRMNRVARAATGTARPRRRRRDRVARTKHSAEVEGGRSARELPGEEAQQERRWRQKERNRQRIGRPQTRGAKRVYNGSGASADAVAARTQRRDLKAWLHHKWYQRLSLHMKSVQAVMWISYTVAVGGEEGTAYLADYKKARNTRTRFNACGDSDADSMRFESPPDCCVCVDIVRQGRFSGGRRDRVIQLRNSVCEKVDRHTKGRAEQR</sequence>
<feature type="compositionally biased region" description="Basic and acidic residues" evidence="1">
    <location>
        <begin position="96"/>
        <end position="127"/>
    </location>
</feature>